<reference evidence="2 3" key="1">
    <citation type="submission" date="2009-04" db="EMBL/GenBank/DDBJ databases">
        <authorList>
            <person name="Qin X."/>
            <person name="Bachman B."/>
            <person name="Battles P."/>
            <person name="Bell A."/>
            <person name="Bess C."/>
            <person name="Bickham C."/>
            <person name="Chaboub L."/>
            <person name="Chen D."/>
            <person name="Coyle M."/>
            <person name="Deiros D.R."/>
            <person name="Dinh H."/>
            <person name="Forbes L."/>
            <person name="Fowler G."/>
            <person name="Francisco L."/>
            <person name="Fu Q."/>
            <person name="Gubbala S."/>
            <person name="Hale W."/>
            <person name="Han Y."/>
            <person name="Hemphill L."/>
            <person name="Highlander S.K."/>
            <person name="Hirani K."/>
            <person name="Hogues M."/>
            <person name="Jackson L."/>
            <person name="Jakkamsetti A."/>
            <person name="Javaid M."/>
            <person name="Jiang H."/>
            <person name="Korchina V."/>
            <person name="Kovar C."/>
            <person name="Lara F."/>
            <person name="Lee S."/>
            <person name="Mata R."/>
            <person name="Mathew T."/>
            <person name="Moen C."/>
            <person name="Morales K."/>
            <person name="Munidasa M."/>
            <person name="Nazareth L."/>
            <person name="Ngo R."/>
            <person name="Nguyen L."/>
            <person name="Okwuonu G."/>
            <person name="Ongeri F."/>
            <person name="Patil S."/>
            <person name="Petrosino J."/>
            <person name="Pham C."/>
            <person name="Pham P."/>
            <person name="Pu L.-L."/>
            <person name="Puazo M."/>
            <person name="Raj R."/>
            <person name="Reid J."/>
            <person name="Rouhana J."/>
            <person name="Saada N."/>
            <person name="Shang Y."/>
            <person name="Simmons D."/>
            <person name="Thornton R."/>
            <person name="Warren J."/>
            <person name="Weissenberger G."/>
            <person name="Zhang J."/>
            <person name="Zhang L."/>
            <person name="Zhou C."/>
            <person name="Zhu D."/>
            <person name="Muzny D."/>
            <person name="Worley K."/>
            <person name="Gibbs R."/>
        </authorList>
    </citation>
    <scope>NUCLEOTIDE SEQUENCE [LARGE SCALE GENOMIC DNA]</scope>
    <source>
        <strain evidence="2 3">F0268</strain>
    </source>
</reference>
<evidence type="ECO:0000256" key="1">
    <source>
        <dbReference type="SAM" id="Phobius"/>
    </source>
</evidence>
<proteinExistence type="predicted"/>
<feature type="transmembrane region" description="Helical" evidence="1">
    <location>
        <begin position="78"/>
        <end position="96"/>
    </location>
</feature>
<dbReference type="Proteomes" id="UP000004121">
    <property type="component" value="Unassembled WGS sequence"/>
</dbReference>
<dbReference type="AlphaFoldDB" id="C2KYB0"/>
<evidence type="ECO:0000313" key="2">
    <source>
        <dbReference type="EMBL" id="EEJ51243.1"/>
    </source>
</evidence>
<protein>
    <submittedName>
        <fullName evidence="2">Uncharacterized protein</fullName>
    </submittedName>
</protein>
<dbReference type="InParanoid" id="C2KYB0"/>
<name>C2KYB0_9FIRM</name>
<dbReference type="HOGENOM" id="CLU_2194275_0_0_9"/>
<dbReference type="eggNOG" id="COG3694">
    <property type="taxonomic scope" value="Bacteria"/>
</dbReference>
<comment type="caution">
    <text evidence="2">The sequence shown here is derived from an EMBL/GenBank/DDBJ whole genome shotgun (WGS) entry which is preliminary data.</text>
</comment>
<dbReference type="InterPro" id="IPR010390">
    <property type="entry name" value="ABC-2_transporter-like"/>
</dbReference>
<keyword evidence="3" id="KW-1185">Reference proteome</keyword>
<keyword evidence="1" id="KW-1133">Transmembrane helix</keyword>
<dbReference type="PANTHER" id="PTHR36833:SF1">
    <property type="entry name" value="INTEGRAL MEMBRANE TRANSPORT PROTEIN"/>
    <property type="match status" value="1"/>
</dbReference>
<accession>C2KYB0</accession>
<dbReference type="STRING" id="585501.HMPREF6123_1479"/>
<gene>
    <name evidence="2" type="ORF">HMPREF6123_1479</name>
</gene>
<keyword evidence="1" id="KW-0472">Membrane</keyword>
<sequence>MLGFGSEIRGERRKLLSIMFIKIGAMHELFLSALKFLEYPQNIYKVMIRILMIYIIPLATVSNVPAEKLLGKVGLIDTIEIVLLSIVFFMLTRICYRLALKRYSSASS</sequence>
<dbReference type="EMBL" id="ACKX01000152">
    <property type="protein sequence ID" value="EEJ51243.1"/>
    <property type="molecule type" value="Genomic_DNA"/>
</dbReference>
<evidence type="ECO:0000313" key="3">
    <source>
        <dbReference type="Proteomes" id="UP000004121"/>
    </source>
</evidence>
<dbReference type="Pfam" id="PF06182">
    <property type="entry name" value="ABC2_membrane_6"/>
    <property type="match status" value="1"/>
</dbReference>
<dbReference type="OrthoDB" id="3818833at2"/>
<feature type="transmembrane region" description="Helical" evidence="1">
    <location>
        <begin position="15"/>
        <end position="34"/>
    </location>
</feature>
<dbReference type="PANTHER" id="PTHR36833">
    <property type="entry name" value="SLR0610 PROTEIN-RELATED"/>
    <property type="match status" value="1"/>
</dbReference>
<keyword evidence="1" id="KW-0812">Transmembrane</keyword>
<organism evidence="2 3">
    <name type="scientific">Oribacterium sinus F0268</name>
    <dbReference type="NCBI Taxonomy" id="585501"/>
    <lineage>
        <taxon>Bacteria</taxon>
        <taxon>Bacillati</taxon>
        <taxon>Bacillota</taxon>
        <taxon>Clostridia</taxon>
        <taxon>Lachnospirales</taxon>
        <taxon>Lachnospiraceae</taxon>
        <taxon>Oribacterium</taxon>
    </lineage>
</organism>
<feature type="transmembrane region" description="Helical" evidence="1">
    <location>
        <begin position="46"/>
        <end position="66"/>
    </location>
</feature>